<dbReference type="PANTHER" id="PTHR36688:SF1">
    <property type="entry name" value="ENDONUCLEASE_EXONUCLEASE_PHOSPHATASE DOMAIN-CONTAINING PROTEIN"/>
    <property type="match status" value="1"/>
</dbReference>
<feature type="domain" description="Reverse transcriptase" evidence="2">
    <location>
        <begin position="690"/>
        <end position="958"/>
    </location>
</feature>
<sequence length="1396" mass="158278">MSAILCTLGVIEAQACASFTTKAHSPEQADATIQTTPSISRSGPNTAKKSFAEALKSNTSKQRPTAILLYPKEKDSLEGSMRDFLSDEVPSNHSIFKNVRKIKNIKNNGLAVIVNNKSQQQEFLEEIRNFPSIKTKISPTLPSIKHPSAILYGIPNNITEEEIQRELKAAISQDSNLRVRFKFKGKEEGTTNWVFETPGHTLVHVFATQQKLQLIREPVTMNNQQTSTSKPNKNFSNSNSTNDLQANFHHDFQWNVSYNINEKIKILQINLQKAKVPTAMLAKTAKHLTPDIILVQEPYVLEDKIEGLPSFWKSWLSKNNKAGIIALPSFNNPVFLFSSNEIVAIKIQANSSPLTIISSYSSPYSAIEHNLDETHQLIHSLQGEDFLLGADLNAHSQKWGYSNTDTRGEKVSDFISSFNGHLLNTKDAPPTFIQRDSKGWPDLSIASSSDLAANSNWQVLDNIESYSDHKIICITINKDQHILKYNRFKTIFGGHKKFSAILKSKAHTILKRISDTAQPEDIDDLTVFLQQELNFACRKAYKLKKTPTTPTISWWNPNLETKKKEITALKRRAQRSNENEAYGKFFKIAFQKTAPPTDIFSQIDNDHNGSPLEIAQSILQSLYPITTDVTAQNTSSQQPNLEPPFTNKELKDIIKTLPNNKAPGNDGIDFIIIKQIFKSCPSILRNFFNKCLQFQRFPTSLKEGIIVRFHKKGKEPRNISSYRPITLLPTLSKLLEKLLLQRFNFYLEKNNKFHEQQYGFRQGKSVDLALSTLVSKLEEAKRKDLQTLFISIDIKGAFDNLQYSSIKNSIDKIAIKSNITETLKDILNNRKVIIQTQMGPSSWTQTKGCAQGSCSGPAFWNLVADNILKADWPPDVHLQAFADDFAFVISHRTKEGVQELAKKAIHTFSNWATSNKLEISFDKTKYMYIGKLVNPARIKWNNIRIPKVWTLKYLGVVIDSNFSWVPHIIDRGTKSLDHYHQLQRIAGKNWGLSPINRKLIYKTVTERMICHGSVAWALNISERMKRKLNSFQRRFLLIITKAYHTTSTLSLQILTGIPPLHLTLCKEAKNIKISRLRQPAFINDSLIDPTDYEEILRGHQFHPADFKIDFRISTEPAPNYPIENSIFTDGSKTTEGTGSAFCSFDDLGQLKTEWMGKLSQDNNIFQAELLAIHHAILHHINSKTQVKIWSGSLSSLQAILNPTSRHPLVRAIQNQLQSKNNIHIGWVKAHFGHYVNETADALAKKAINEGTIINIKKPLSSLKKSLNQELIKNWKSEWNNGKVGRLIHEIIPSPSFKLHKWSRGEIMLFSEHGPFPSYLRRFNLKSTDLCNCGDVGTPLHYATSCILTESWHFKKPSTPNLLHWKKGIINNKGARIQLGKLMDFLMNNDDLINGSQ</sequence>
<dbReference type="Pfam" id="PF00075">
    <property type="entry name" value="RNase_H"/>
    <property type="match status" value="1"/>
</dbReference>
<dbReference type="PANTHER" id="PTHR36688">
    <property type="entry name" value="ENDO/EXONUCLEASE/PHOSPHATASE DOMAIN-CONTAINING PROTEIN"/>
    <property type="match status" value="1"/>
</dbReference>
<evidence type="ECO:0000313" key="4">
    <source>
        <dbReference type="EMBL" id="GBO01435.1"/>
    </source>
</evidence>
<dbReference type="InterPro" id="IPR036691">
    <property type="entry name" value="Endo/exonu/phosph_ase_sf"/>
</dbReference>
<dbReference type="InterPro" id="IPR043502">
    <property type="entry name" value="DNA/RNA_pol_sf"/>
</dbReference>
<evidence type="ECO:0000256" key="1">
    <source>
        <dbReference type="SAM" id="MobiDB-lite"/>
    </source>
</evidence>
<feature type="domain" description="RNase H type-1" evidence="3">
    <location>
        <begin position="1120"/>
        <end position="1248"/>
    </location>
</feature>
<dbReference type="InterPro" id="IPR052560">
    <property type="entry name" value="RdDP_mobile_element"/>
</dbReference>
<organism evidence="4 5">
    <name type="scientific">Araneus ventricosus</name>
    <name type="common">Orbweaver spider</name>
    <name type="synonym">Epeira ventricosa</name>
    <dbReference type="NCBI Taxonomy" id="182803"/>
    <lineage>
        <taxon>Eukaryota</taxon>
        <taxon>Metazoa</taxon>
        <taxon>Ecdysozoa</taxon>
        <taxon>Arthropoda</taxon>
        <taxon>Chelicerata</taxon>
        <taxon>Arachnida</taxon>
        <taxon>Araneae</taxon>
        <taxon>Araneomorphae</taxon>
        <taxon>Entelegynae</taxon>
        <taxon>Araneoidea</taxon>
        <taxon>Araneidae</taxon>
        <taxon>Araneus</taxon>
    </lineage>
</organism>
<dbReference type="GO" id="GO:0003676">
    <property type="term" value="F:nucleic acid binding"/>
    <property type="evidence" value="ECO:0007669"/>
    <property type="project" value="InterPro"/>
</dbReference>
<dbReference type="Gene3D" id="3.30.420.10">
    <property type="entry name" value="Ribonuclease H-like superfamily/Ribonuclease H"/>
    <property type="match status" value="1"/>
</dbReference>
<dbReference type="Pfam" id="PF00078">
    <property type="entry name" value="RVT_1"/>
    <property type="match status" value="1"/>
</dbReference>
<accession>A0A4Y2TLB7</accession>
<gene>
    <name evidence="4" type="primary">R1A1-elementORF2_168</name>
    <name evidence="4" type="ORF">AVEN_259601_1</name>
</gene>
<protein>
    <recommendedName>
        <fullName evidence="6">Retrovirus-related Pol polyprotein from type-1 retrotransposable element R1</fullName>
    </recommendedName>
</protein>
<dbReference type="OrthoDB" id="6515318at2759"/>
<evidence type="ECO:0000259" key="3">
    <source>
        <dbReference type="PROSITE" id="PS50879"/>
    </source>
</evidence>
<dbReference type="GO" id="GO:0071897">
    <property type="term" value="P:DNA biosynthetic process"/>
    <property type="evidence" value="ECO:0007669"/>
    <property type="project" value="UniProtKB-ARBA"/>
</dbReference>
<proteinExistence type="predicted"/>
<dbReference type="InterPro" id="IPR002156">
    <property type="entry name" value="RNaseH_domain"/>
</dbReference>
<dbReference type="PROSITE" id="PS50879">
    <property type="entry name" value="RNASE_H_1"/>
    <property type="match status" value="1"/>
</dbReference>
<reference evidence="4 5" key="1">
    <citation type="journal article" date="2019" name="Sci. Rep.">
        <title>Orb-weaving spider Araneus ventricosus genome elucidates the spidroin gene catalogue.</title>
        <authorList>
            <person name="Kono N."/>
            <person name="Nakamura H."/>
            <person name="Ohtoshi R."/>
            <person name="Moran D.A.P."/>
            <person name="Shinohara A."/>
            <person name="Yoshida Y."/>
            <person name="Fujiwara M."/>
            <person name="Mori M."/>
            <person name="Tomita M."/>
            <person name="Arakawa K."/>
        </authorList>
    </citation>
    <scope>NUCLEOTIDE SEQUENCE [LARGE SCALE GENOMIC DNA]</scope>
</reference>
<name>A0A4Y2TLB7_ARAVE</name>
<dbReference type="PROSITE" id="PS50878">
    <property type="entry name" value="RT_POL"/>
    <property type="match status" value="1"/>
</dbReference>
<evidence type="ECO:0000259" key="2">
    <source>
        <dbReference type="PROSITE" id="PS50878"/>
    </source>
</evidence>
<evidence type="ECO:0000313" key="5">
    <source>
        <dbReference type="Proteomes" id="UP000499080"/>
    </source>
</evidence>
<dbReference type="InterPro" id="IPR000477">
    <property type="entry name" value="RT_dom"/>
</dbReference>
<dbReference type="SUPFAM" id="SSF56219">
    <property type="entry name" value="DNase I-like"/>
    <property type="match status" value="1"/>
</dbReference>
<dbReference type="CDD" id="cd09276">
    <property type="entry name" value="Rnase_HI_RT_non_LTR"/>
    <property type="match status" value="1"/>
</dbReference>
<dbReference type="CDD" id="cd01650">
    <property type="entry name" value="RT_nLTR_like"/>
    <property type="match status" value="1"/>
</dbReference>
<dbReference type="Proteomes" id="UP000499080">
    <property type="component" value="Unassembled WGS sequence"/>
</dbReference>
<dbReference type="GO" id="GO:0004523">
    <property type="term" value="F:RNA-DNA hybrid ribonuclease activity"/>
    <property type="evidence" value="ECO:0007669"/>
    <property type="project" value="InterPro"/>
</dbReference>
<dbReference type="Pfam" id="PF14529">
    <property type="entry name" value="Exo_endo_phos_2"/>
    <property type="match status" value="1"/>
</dbReference>
<dbReference type="EMBL" id="BGPR01029572">
    <property type="protein sequence ID" value="GBO01435.1"/>
    <property type="molecule type" value="Genomic_DNA"/>
</dbReference>
<feature type="compositionally biased region" description="Polar residues" evidence="1">
    <location>
        <begin position="31"/>
        <end position="48"/>
    </location>
</feature>
<dbReference type="SUPFAM" id="SSF53098">
    <property type="entry name" value="Ribonuclease H-like"/>
    <property type="match status" value="1"/>
</dbReference>
<dbReference type="InterPro" id="IPR036397">
    <property type="entry name" value="RNaseH_sf"/>
</dbReference>
<feature type="region of interest" description="Disordered" evidence="1">
    <location>
        <begin position="24"/>
        <end position="48"/>
    </location>
</feature>
<dbReference type="SUPFAM" id="SSF56672">
    <property type="entry name" value="DNA/RNA polymerases"/>
    <property type="match status" value="1"/>
</dbReference>
<keyword evidence="5" id="KW-1185">Reference proteome</keyword>
<comment type="caution">
    <text evidence="4">The sequence shown here is derived from an EMBL/GenBank/DDBJ whole genome shotgun (WGS) entry which is preliminary data.</text>
</comment>
<dbReference type="Gene3D" id="3.60.10.10">
    <property type="entry name" value="Endonuclease/exonuclease/phosphatase"/>
    <property type="match status" value="1"/>
</dbReference>
<dbReference type="GO" id="GO:0042575">
    <property type="term" value="C:DNA polymerase complex"/>
    <property type="evidence" value="ECO:0007669"/>
    <property type="project" value="UniProtKB-ARBA"/>
</dbReference>
<dbReference type="InterPro" id="IPR005135">
    <property type="entry name" value="Endo/exonuclease/phosphatase"/>
</dbReference>
<dbReference type="InterPro" id="IPR012337">
    <property type="entry name" value="RNaseH-like_sf"/>
</dbReference>
<evidence type="ECO:0008006" key="6">
    <source>
        <dbReference type="Google" id="ProtNLM"/>
    </source>
</evidence>